<evidence type="ECO:0000313" key="2">
    <source>
        <dbReference type="EMBL" id="EGX49838.1"/>
    </source>
</evidence>
<comment type="caution">
    <text evidence="2">The sequence shown here is derived from an EMBL/GenBank/DDBJ whole genome shotgun (WGS) entry which is preliminary data.</text>
</comment>
<name>G1XAH8_ARTOA</name>
<dbReference type="OrthoDB" id="10309807at2759"/>
<dbReference type="RefSeq" id="XP_011121490.1">
    <property type="nucleotide sequence ID" value="XM_011123188.1"/>
</dbReference>
<organism evidence="2 3">
    <name type="scientific">Arthrobotrys oligospora (strain ATCC 24927 / CBS 115.81 / DSM 1491)</name>
    <name type="common">Nematode-trapping fungus</name>
    <name type="synonym">Didymozoophaga oligospora</name>
    <dbReference type="NCBI Taxonomy" id="756982"/>
    <lineage>
        <taxon>Eukaryota</taxon>
        <taxon>Fungi</taxon>
        <taxon>Dikarya</taxon>
        <taxon>Ascomycota</taxon>
        <taxon>Pezizomycotina</taxon>
        <taxon>Orbiliomycetes</taxon>
        <taxon>Orbiliales</taxon>
        <taxon>Orbiliaceae</taxon>
        <taxon>Orbilia</taxon>
        <taxon>Orbilia oligospora</taxon>
    </lineage>
</organism>
<dbReference type="InParanoid" id="G1XAH8"/>
<feature type="region of interest" description="Disordered" evidence="1">
    <location>
        <begin position="130"/>
        <end position="162"/>
    </location>
</feature>
<proteinExistence type="predicted"/>
<dbReference type="EMBL" id="ADOT01000130">
    <property type="protein sequence ID" value="EGX49838.1"/>
    <property type="molecule type" value="Genomic_DNA"/>
</dbReference>
<evidence type="ECO:0000313" key="3">
    <source>
        <dbReference type="Proteomes" id="UP000008784"/>
    </source>
</evidence>
<keyword evidence="3" id="KW-1185">Reference proteome</keyword>
<dbReference type="AlphaFoldDB" id="G1XAH8"/>
<gene>
    <name evidence="2" type="ORF">AOL_s00076g636</name>
</gene>
<dbReference type="Proteomes" id="UP000008784">
    <property type="component" value="Unassembled WGS sequence"/>
</dbReference>
<reference evidence="2 3" key="1">
    <citation type="journal article" date="2011" name="PLoS Pathog.">
        <title>Genomic and proteomic analyses of the fungus Arthrobotrys oligospora provide insights into nematode-trap formation.</title>
        <authorList>
            <person name="Yang J."/>
            <person name="Wang L."/>
            <person name="Ji X."/>
            <person name="Feng Y."/>
            <person name="Li X."/>
            <person name="Zou C."/>
            <person name="Xu J."/>
            <person name="Ren Y."/>
            <person name="Mi Q."/>
            <person name="Wu J."/>
            <person name="Liu S."/>
            <person name="Liu Y."/>
            <person name="Huang X."/>
            <person name="Wang H."/>
            <person name="Niu X."/>
            <person name="Li J."/>
            <person name="Liang L."/>
            <person name="Luo Y."/>
            <person name="Ji K."/>
            <person name="Zhou W."/>
            <person name="Yu Z."/>
            <person name="Li G."/>
            <person name="Liu Y."/>
            <person name="Li L."/>
            <person name="Qiao M."/>
            <person name="Feng L."/>
            <person name="Zhang K.-Q."/>
        </authorList>
    </citation>
    <scope>NUCLEOTIDE SEQUENCE [LARGE SCALE GENOMIC DNA]</scope>
    <source>
        <strain evidence="3">ATCC 24927 / CBS 115.81 / DSM 1491</strain>
    </source>
</reference>
<dbReference type="HOGENOM" id="CLU_1184770_0_0_1"/>
<feature type="region of interest" description="Disordered" evidence="1">
    <location>
        <begin position="179"/>
        <end position="222"/>
    </location>
</feature>
<protein>
    <submittedName>
        <fullName evidence="2">Uncharacterized protein</fullName>
    </submittedName>
</protein>
<dbReference type="GeneID" id="22892436"/>
<evidence type="ECO:0000256" key="1">
    <source>
        <dbReference type="SAM" id="MobiDB-lite"/>
    </source>
</evidence>
<feature type="compositionally biased region" description="Basic and acidic residues" evidence="1">
    <location>
        <begin position="130"/>
        <end position="144"/>
    </location>
</feature>
<accession>G1XAH8</accession>
<sequence length="234" mass="25472">MSQIFRPPNIQILAYKTFSINSQASVPDGVPLVCGGFLYMNDPLSDQSDTAGIKCSLKDIPPSIMAIASAEMRHIKQSERDVRVEWITDDRVYVKEPTFTFGMVKIKNPDIEMLGSLHVPTSPSVCICKGRDSERSRSDSKVPNDEDVAMGSNIDPSATPLSHVQGSTLVDAQNQDILGHDGSAVPAQGKGIKQDKDHVNGLTRSSSSSTAGYSNKQYPDGAFDYTKIKYEDEA</sequence>